<evidence type="ECO:0000313" key="3">
    <source>
        <dbReference type="Proteomes" id="UP000677228"/>
    </source>
</evidence>
<reference evidence="1" key="1">
    <citation type="submission" date="2021-02" db="EMBL/GenBank/DDBJ databases">
        <authorList>
            <person name="Nowell W R."/>
        </authorList>
    </citation>
    <scope>NUCLEOTIDE SEQUENCE</scope>
</reference>
<dbReference type="AlphaFoldDB" id="A0A8S2EUI3"/>
<evidence type="ECO:0000313" key="1">
    <source>
        <dbReference type="EMBL" id="CAF1313400.1"/>
    </source>
</evidence>
<proteinExistence type="predicted"/>
<comment type="caution">
    <text evidence="1">The sequence shown here is derived from an EMBL/GenBank/DDBJ whole genome shotgun (WGS) entry which is preliminary data.</text>
</comment>
<feature type="non-terminal residue" evidence="1">
    <location>
        <position position="111"/>
    </location>
</feature>
<dbReference type="Proteomes" id="UP000677228">
    <property type="component" value="Unassembled WGS sequence"/>
</dbReference>
<dbReference type="EMBL" id="CAJOBA010041853">
    <property type="protein sequence ID" value="CAF4121905.1"/>
    <property type="molecule type" value="Genomic_DNA"/>
</dbReference>
<sequence length="111" mass="12830">MALTDATDVKKGEYLCPNGRGLGLYKANSCIDGFKWKCSQMTSKPKKKPMKLGRREKERFLQVVFDGMICQAKQLGGYWSILEIDESKFGRRKHYRGHRVEGENEDENDDH</sequence>
<dbReference type="EMBL" id="CAJNOK010020261">
    <property type="protein sequence ID" value="CAF1313400.1"/>
    <property type="molecule type" value="Genomic_DNA"/>
</dbReference>
<dbReference type="Proteomes" id="UP000682733">
    <property type="component" value="Unassembled WGS sequence"/>
</dbReference>
<evidence type="ECO:0000313" key="2">
    <source>
        <dbReference type="EMBL" id="CAF4121905.1"/>
    </source>
</evidence>
<organism evidence="1 3">
    <name type="scientific">Didymodactylos carnosus</name>
    <dbReference type="NCBI Taxonomy" id="1234261"/>
    <lineage>
        <taxon>Eukaryota</taxon>
        <taxon>Metazoa</taxon>
        <taxon>Spiralia</taxon>
        <taxon>Gnathifera</taxon>
        <taxon>Rotifera</taxon>
        <taxon>Eurotatoria</taxon>
        <taxon>Bdelloidea</taxon>
        <taxon>Philodinida</taxon>
        <taxon>Philodinidae</taxon>
        <taxon>Didymodactylos</taxon>
    </lineage>
</organism>
<accession>A0A8S2EUI3</accession>
<gene>
    <name evidence="1" type="ORF">OVA965_LOCUS29091</name>
    <name evidence="2" type="ORF">TMI583_LOCUS29856</name>
</gene>
<protein>
    <submittedName>
        <fullName evidence="1">Uncharacterized protein</fullName>
    </submittedName>
</protein>
<name>A0A8S2EUI3_9BILA</name>